<evidence type="ECO:0000313" key="2">
    <source>
        <dbReference type="EMBL" id="TFF40753.1"/>
    </source>
</evidence>
<feature type="transmembrane region" description="Helical" evidence="1">
    <location>
        <begin position="61"/>
        <end position="82"/>
    </location>
</feature>
<feature type="transmembrane region" description="Helical" evidence="1">
    <location>
        <begin position="184"/>
        <end position="203"/>
    </location>
</feature>
<name>A0A4Y8SNU9_9SPHI</name>
<dbReference type="AlphaFoldDB" id="A0A4Y8SNU9"/>
<organism evidence="2 3">
    <name type="scientific">Mucilaginibacter psychrotolerans</name>
    <dbReference type="NCBI Taxonomy" id="1524096"/>
    <lineage>
        <taxon>Bacteria</taxon>
        <taxon>Pseudomonadati</taxon>
        <taxon>Bacteroidota</taxon>
        <taxon>Sphingobacteriia</taxon>
        <taxon>Sphingobacteriales</taxon>
        <taxon>Sphingobacteriaceae</taxon>
        <taxon>Mucilaginibacter</taxon>
    </lineage>
</organism>
<proteinExistence type="predicted"/>
<feature type="transmembrane region" description="Helical" evidence="1">
    <location>
        <begin position="125"/>
        <end position="148"/>
    </location>
</feature>
<dbReference type="EMBL" id="SOZE01000001">
    <property type="protein sequence ID" value="TFF40753.1"/>
    <property type="molecule type" value="Genomic_DNA"/>
</dbReference>
<sequence length="249" mass="27815">MLRHLGTKRTYAHNFKLASLLGITADFVNAAGFLAFGVLTTNVTGHAALFAERIALHDWKTARVVALWMFLFLAGAFITGVIVSRVGRNQRYSYVIPILIEILILTVVATGGFRYDGSLIAKELFAGSLLFAMGLQNALVSMVSGSVVRTTHLTGTFTDLGIDLATILKKSDTDRTVIKIRIKLRVAIILFFMTGALGGAYLFGYFRFYSFFIPCALLLFTLVYDVFRIKVARYYRQLQNHYRQTGQNE</sequence>
<feature type="transmembrane region" description="Helical" evidence="1">
    <location>
        <begin position="209"/>
        <end position="227"/>
    </location>
</feature>
<dbReference type="PANTHER" id="PTHR37314">
    <property type="entry name" value="SLR0142 PROTEIN"/>
    <property type="match status" value="1"/>
</dbReference>
<dbReference type="Proteomes" id="UP000297540">
    <property type="component" value="Unassembled WGS sequence"/>
</dbReference>
<dbReference type="PANTHER" id="PTHR37314:SF4">
    <property type="entry name" value="UPF0700 TRANSMEMBRANE PROTEIN YOAK"/>
    <property type="match status" value="1"/>
</dbReference>
<comment type="caution">
    <text evidence="2">The sequence shown here is derived from an EMBL/GenBank/DDBJ whole genome shotgun (WGS) entry which is preliminary data.</text>
</comment>
<feature type="transmembrane region" description="Helical" evidence="1">
    <location>
        <begin position="94"/>
        <end position="113"/>
    </location>
</feature>
<keyword evidence="3" id="KW-1185">Reference proteome</keyword>
<accession>A0A4Y8SNU9</accession>
<keyword evidence="1" id="KW-0472">Membrane</keyword>
<dbReference type="Pfam" id="PF06912">
    <property type="entry name" value="DUF1275"/>
    <property type="match status" value="1"/>
</dbReference>
<protein>
    <submittedName>
        <fullName evidence="2">DUF1275 domain-containing protein</fullName>
    </submittedName>
</protein>
<dbReference type="OrthoDB" id="270162at2"/>
<gene>
    <name evidence="2" type="ORF">E2R66_00830</name>
</gene>
<keyword evidence="1" id="KW-1133">Transmembrane helix</keyword>
<feature type="transmembrane region" description="Helical" evidence="1">
    <location>
        <begin position="20"/>
        <end position="41"/>
    </location>
</feature>
<evidence type="ECO:0000313" key="3">
    <source>
        <dbReference type="Proteomes" id="UP000297540"/>
    </source>
</evidence>
<dbReference type="RefSeq" id="WP_133230427.1">
    <property type="nucleotide sequence ID" value="NZ_SOZE01000001.1"/>
</dbReference>
<dbReference type="InterPro" id="IPR010699">
    <property type="entry name" value="DUF1275"/>
</dbReference>
<evidence type="ECO:0000256" key="1">
    <source>
        <dbReference type="SAM" id="Phobius"/>
    </source>
</evidence>
<reference evidence="2 3" key="1">
    <citation type="journal article" date="2017" name="Int. J. Syst. Evol. Microbiol.">
        <title>Mucilaginibacterpsychrotolerans sp. nov., isolated from peatlands.</title>
        <authorList>
            <person name="Deng Y."/>
            <person name="Shen L."/>
            <person name="Xu B."/>
            <person name="Liu Y."/>
            <person name="Gu Z."/>
            <person name="Liu H."/>
            <person name="Zhou Y."/>
        </authorList>
    </citation>
    <scope>NUCLEOTIDE SEQUENCE [LARGE SCALE GENOMIC DNA]</scope>
    <source>
        <strain evidence="2 3">NH7-4</strain>
    </source>
</reference>
<keyword evidence="1" id="KW-0812">Transmembrane</keyword>